<gene>
    <name evidence="5" type="ORF">HUK65_03290</name>
</gene>
<keyword evidence="3" id="KW-0479">Metal-binding</keyword>
<comment type="cofactor">
    <cofactor evidence="3">
        <name>Zn(2+)</name>
        <dbReference type="ChEBI" id="CHEBI:29105"/>
    </cofactor>
</comment>
<sequence length="332" mass="36074">MVHSRPFVPAQAGLQYLTEGGTETEIMFRYGHELRDFAMFELMDNADAVSQLRGMYHKVLDTAAAHGFGAMLAGFDYRASPDWGAKLGYSAEALADMQARCIGFLREVSAPYAGELPHIVICGIVGPRGDAYALNQDITETAAEEYHAIQLETLRALGVDLVWAATFNNIPEAVGVSRAAARAGLPLNLHFTLTGDHRLRSGPTLREAIEATDAQAGAARPDSYGINCSHPLEFEPALEPGDWTRRLRAFRPNAARMDKIALCKLNHIEEGDPDELAVMMGDLARRFPHVDIWGGCCGTWDGHLARIAQAVRAARDDVPPTAHSVFPAAQPG</sequence>
<keyword evidence="3" id="KW-0862">Zinc</keyword>
<dbReference type="InterPro" id="IPR036589">
    <property type="entry name" value="HCY_dom_sf"/>
</dbReference>
<feature type="domain" description="Hcy-binding" evidence="4">
    <location>
        <begin position="4"/>
        <end position="311"/>
    </location>
</feature>
<evidence type="ECO:0000256" key="3">
    <source>
        <dbReference type="PROSITE-ProRule" id="PRU00333"/>
    </source>
</evidence>
<dbReference type="SUPFAM" id="SSF82282">
    <property type="entry name" value="Homocysteine S-methyltransferase"/>
    <property type="match status" value="1"/>
</dbReference>
<proteinExistence type="predicted"/>
<dbReference type="InterPro" id="IPR003726">
    <property type="entry name" value="HCY_dom"/>
</dbReference>
<dbReference type="Proteomes" id="UP000529417">
    <property type="component" value="Unassembled WGS sequence"/>
</dbReference>
<accession>A0A7Z0HXA3</accession>
<evidence type="ECO:0000313" key="6">
    <source>
        <dbReference type="Proteomes" id="UP000529417"/>
    </source>
</evidence>
<dbReference type="GO" id="GO:0046872">
    <property type="term" value="F:metal ion binding"/>
    <property type="evidence" value="ECO:0007669"/>
    <property type="project" value="UniProtKB-KW"/>
</dbReference>
<name>A0A7Z0HXA3_9RHOB</name>
<dbReference type="AlphaFoldDB" id="A0A7Z0HXA3"/>
<organism evidence="5 6">
    <name type="scientific">Rhabdonatronobacter sediminivivens</name>
    <dbReference type="NCBI Taxonomy" id="2743469"/>
    <lineage>
        <taxon>Bacteria</taxon>
        <taxon>Pseudomonadati</taxon>
        <taxon>Pseudomonadota</taxon>
        <taxon>Alphaproteobacteria</taxon>
        <taxon>Rhodobacterales</taxon>
        <taxon>Paracoccaceae</taxon>
        <taxon>Rhabdonatronobacter</taxon>
    </lineage>
</organism>
<dbReference type="EMBL" id="JACBXS010000005">
    <property type="protein sequence ID" value="NYS24003.1"/>
    <property type="molecule type" value="Genomic_DNA"/>
</dbReference>
<keyword evidence="1 3" id="KW-0489">Methyltransferase</keyword>
<comment type="caution">
    <text evidence="5">The sequence shown here is derived from an EMBL/GenBank/DDBJ whole genome shotgun (WGS) entry which is preliminary data.</text>
</comment>
<dbReference type="Gene3D" id="3.20.20.330">
    <property type="entry name" value="Homocysteine-binding-like domain"/>
    <property type="match status" value="1"/>
</dbReference>
<evidence type="ECO:0000256" key="1">
    <source>
        <dbReference type="ARBA" id="ARBA00022603"/>
    </source>
</evidence>
<evidence type="ECO:0000256" key="2">
    <source>
        <dbReference type="ARBA" id="ARBA00022679"/>
    </source>
</evidence>
<evidence type="ECO:0000313" key="5">
    <source>
        <dbReference type="EMBL" id="NYS24003.1"/>
    </source>
</evidence>
<dbReference type="GO" id="GO:0008168">
    <property type="term" value="F:methyltransferase activity"/>
    <property type="evidence" value="ECO:0007669"/>
    <property type="project" value="UniProtKB-UniRule"/>
</dbReference>
<feature type="binding site" evidence="3">
    <location>
        <position position="296"/>
    </location>
    <ligand>
        <name>Zn(2+)</name>
        <dbReference type="ChEBI" id="CHEBI:29105"/>
    </ligand>
</feature>
<dbReference type="RefSeq" id="WP_179904712.1">
    <property type="nucleotide sequence ID" value="NZ_JACBXS010000005.1"/>
</dbReference>
<dbReference type="PROSITE" id="PS50970">
    <property type="entry name" value="HCY"/>
    <property type="match status" value="1"/>
</dbReference>
<keyword evidence="2 3" id="KW-0808">Transferase</keyword>
<feature type="binding site" evidence="3">
    <location>
        <position position="228"/>
    </location>
    <ligand>
        <name>Zn(2+)</name>
        <dbReference type="ChEBI" id="CHEBI:29105"/>
    </ligand>
</feature>
<feature type="binding site" evidence="3">
    <location>
        <position position="297"/>
    </location>
    <ligand>
        <name>Zn(2+)</name>
        <dbReference type="ChEBI" id="CHEBI:29105"/>
    </ligand>
</feature>
<keyword evidence="6" id="KW-1185">Reference proteome</keyword>
<dbReference type="GO" id="GO:0032259">
    <property type="term" value="P:methylation"/>
    <property type="evidence" value="ECO:0007669"/>
    <property type="project" value="UniProtKB-KW"/>
</dbReference>
<evidence type="ECO:0000259" key="4">
    <source>
        <dbReference type="PROSITE" id="PS50970"/>
    </source>
</evidence>
<dbReference type="Pfam" id="PF02574">
    <property type="entry name" value="S-methyl_trans"/>
    <property type="match status" value="1"/>
</dbReference>
<reference evidence="5 6" key="1">
    <citation type="journal article" date="2000" name="Arch. Microbiol.">
        <title>Rhodobaca bogoriensis gen. nov. and sp. nov., an alkaliphilic purple nonsulfur bacterium from African Rift Valley soda lakes.</title>
        <authorList>
            <person name="Milford A.D."/>
            <person name="Achenbach L.A."/>
            <person name="Jung D.O."/>
            <person name="Madigan M.T."/>
        </authorList>
    </citation>
    <scope>NUCLEOTIDE SEQUENCE [LARGE SCALE GENOMIC DNA]</scope>
    <source>
        <strain evidence="5 6">2376</strain>
    </source>
</reference>
<dbReference type="PANTHER" id="PTHR11103:SF18">
    <property type="entry name" value="SLR1189 PROTEIN"/>
    <property type="match status" value="1"/>
</dbReference>
<dbReference type="PANTHER" id="PTHR11103">
    <property type="entry name" value="SLR1189 PROTEIN"/>
    <property type="match status" value="1"/>
</dbReference>
<protein>
    <submittedName>
        <fullName evidence="5">Homocysteine S-methyltransferase family protein</fullName>
    </submittedName>
</protein>